<dbReference type="OrthoDB" id="1929441at2759"/>
<evidence type="ECO:0000313" key="3">
    <source>
        <dbReference type="Proteomes" id="UP000030689"/>
    </source>
</evidence>
<feature type="compositionally biased region" description="Acidic residues" evidence="1">
    <location>
        <begin position="560"/>
        <end position="569"/>
    </location>
</feature>
<dbReference type="AlphaFoldDB" id="V4LGE4"/>
<feature type="compositionally biased region" description="Acidic residues" evidence="1">
    <location>
        <begin position="609"/>
        <end position="623"/>
    </location>
</feature>
<dbReference type="PANTHER" id="PTHR35767:SF1">
    <property type="entry name" value="HAPLESS PROTEIN"/>
    <property type="match status" value="1"/>
</dbReference>
<accession>V4LGE4</accession>
<proteinExistence type="predicted"/>
<keyword evidence="3" id="KW-1185">Reference proteome</keyword>
<dbReference type="EMBL" id="KI517464">
    <property type="protein sequence ID" value="ESQ42814.1"/>
    <property type="molecule type" value="Genomic_DNA"/>
</dbReference>
<feature type="region of interest" description="Disordered" evidence="1">
    <location>
        <begin position="903"/>
        <end position="923"/>
    </location>
</feature>
<feature type="region of interest" description="Disordered" evidence="1">
    <location>
        <begin position="555"/>
        <end position="651"/>
    </location>
</feature>
<evidence type="ECO:0000256" key="1">
    <source>
        <dbReference type="SAM" id="MobiDB-lite"/>
    </source>
</evidence>
<evidence type="ECO:0008006" key="4">
    <source>
        <dbReference type="Google" id="ProtNLM"/>
    </source>
</evidence>
<dbReference type="Proteomes" id="UP000030689">
    <property type="component" value="Unassembled WGS sequence"/>
</dbReference>
<protein>
    <recommendedName>
        <fullName evidence="4">UBZ4-type domain-containing protein</fullName>
    </recommendedName>
</protein>
<feature type="compositionally biased region" description="Basic and acidic residues" evidence="1">
    <location>
        <begin position="317"/>
        <end position="337"/>
    </location>
</feature>
<evidence type="ECO:0000313" key="2">
    <source>
        <dbReference type="EMBL" id="ESQ42814.1"/>
    </source>
</evidence>
<dbReference type="Gene3D" id="3.30.160.60">
    <property type="entry name" value="Classic Zinc Finger"/>
    <property type="match status" value="1"/>
</dbReference>
<dbReference type="OMA" id="HSIANHR"/>
<dbReference type="eggNOG" id="ENOG502QS2C">
    <property type="taxonomic scope" value="Eukaryota"/>
</dbReference>
<organism evidence="2 3">
    <name type="scientific">Eutrema salsugineum</name>
    <name type="common">Saltwater cress</name>
    <name type="synonym">Sisymbrium salsugineum</name>
    <dbReference type="NCBI Taxonomy" id="72664"/>
    <lineage>
        <taxon>Eukaryota</taxon>
        <taxon>Viridiplantae</taxon>
        <taxon>Streptophyta</taxon>
        <taxon>Embryophyta</taxon>
        <taxon>Tracheophyta</taxon>
        <taxon>Spermatophyta</taxon>
        <taxon>Magnoliopsida</taxon>
        <taxon>eudicotyledons</taxon>
        <taxon>Gunneridae</taxon>
        <taxon>Pentapetalae</taxon>
        <taxon>rosids</taxon>
        <taxon>malvids</taxon>
        <taxon>Brassicales</taxon>
        <taxon>Brassicaceae</taxon>
        <taxon>Eutremeae</taxon>
        <taxon>Eutrema</taxon>
    </lineage>
</organism>
<reference evidence="2 3" key="1">
    <citation type="journal article" date="2013" name="Front. Plant Sci.">
        <title>The Reference Genome of the Halophytic Plant Eutrema salsugineum.</title>
        <authorList>
            <person name="Yang R."/>
            <person name="Jarvis D.E."/>
            <person name="Chen H."/>
            <person name="Beilstein M.A."/>
            <person name="Grimwood J."/>
            <person name="Jenkins J."/>
            <person name="Shu S."/>
            <person name="Prochnik S."/>
            <person name="Xin M."/>
            <person name="Ma C."/>
            <person name="Schmutz J."/>
            <person name="Wing R.A."/>
            <person name="Mitchell-Olds T."/>
            <person name="Schumaker K.S."/>
            <person name="Wang X."/>
        </authorList>
    </citation>
    <scope>NUCLEOTIDE SEQUENCE [LARGE SCALE GENOMIC DNA]</scope>
</reference>
<name>V4LGE4_EUTSA</name>
<feature type="region of interest" description="Disordered" evidence="1">
    <location>
        <begin position="511"/>
        <end position="537"/>
    </location>
</feature>
<dbReference type="STRING" id="72664.V4LGE4"/>
<dbReference type="PANTHER" id="PTHR35767">
    <property type="entry name" value="HAPLESS PROTEIN"/>
    <property type="match status" value="1"/>
</dbReference>
<dbReference type="Gramene" id="ESQ42814">
    <property type="protein sequence ID" value="ESQ42814"/>
    <property type="gene ID" value="EUTSA_v10012573mg"/>
</dbReference>
<sequence>MFLSTENPPNDPLSSSSNFLHLTTTSSDELGQSHPQNFSIRDYAYSNRKKNIKNSWPFSSKSLQLFATHGVTDPLPPFQKLSTLRNQFESTACSSSAKQIVSYVHQGRDLAKLGLNQTIAETRKGGVCSQSMIIENGSFTSTSVSKSKVDIVVAATSNNNKNNHSKKCGRGMVKSKEDSCGGLVTTSETSMASKTCPICKTFSSASNTTLNAHIDQCLSVDSALPPVISKPNKRRVKPRMKVKTMVDIYAAAKGCTLEDLDKRNGTKWASILSYTNRVVADKSEVSKKRKASPVGVGPVYIDAKGQKLRILTEFSEKKTSTTPLREQHEDCSSEKKSLSQGSKENSKSSKKRRRGKKHHKYLKLTNHKANASEQIPEYQRVFSGEGSSTGHRRIYNQRMLAKRGLISKKLNEKGHKFYALRDQPSENDDDSMSGGDPLVLRSTDLSATEAINKQKLLSGVAREIKTLCGSKRAQSRSFRVRMSEKEEKSLAGAHSNTVQVKKSLASIQEDRYSPGKNFCSNAREVSDASPRPSSMRTPFVGNAWRRLSLPVEQKKAQLDLSEEEDEEEEAGKWESEMTQERELSDDDYASGDNGEINERRSKPSSSGYDDYDDDDEESSEEEKDNNKRANVLNKTADTGAEFYQSDSPPFNEMVPSERAMYYSEEVGNMIYEEDVRFDSEVRQGSLFVEVDTIPIPGPPGSFLPSPRDMGFDENIGNSSVITSQVQSSLDQLDRNSSESPVSAVSNFAPGRLSFPRELSSSFQENISPDIPASYSTTPMSFCVPSHHGTIGQAEQITVDKSCCCQRIERNSEGITLNHQASHLLQRRAASSTMAMNLTKSPKRLDPNHPFEQSSPYMIQQDVNLQSKFSSKPSFNGAVPPSPSNPVLRLMGKDLMVMNNGEADNEEASRASLKPTPQFLDPPPCPGTGLYFNTGLYLRNSFESTQHQPQIPKAQAQAQAQTQASAFRINFDHVRYFSPS</sequence>
<feature type="compositionally biased region" description="Basic residues" evidence="1">
    <location>
        <begin position="348"/>
        <end position="361"/>
    </location>
</feature>
<gene>
    <name evidence="2" type="ORF">EUTSA_v10012573mg</name>
</gene>
<feature type="compositionally biased region" description="Basic and acidic residues" evidence="1">
    <location>
        <begin position="570"/>
        <end position="582"/>
    </location>
</feature>
<feature type="region of interest" description="Disordered" evidence="1">
    <location>
        <begin position="317"/>
        <end position="361"/>
    </location>
</feature>